<feature type="compositionally biased region" description="Low complexity" evidence="3">
    <location>
        <begin position="249"/>
        <end position="267"/>
    </location>
</feature>
<dbReference type="EMBL" id="MU838997">
    <property type="protein sequence ID" value="KAK1772373.1"/>
    <property type="molecule type" value="Genomic_DNA"/>
</dbReference>
<organism evidence="4 5">
    <name type="scientific">Phialemonium atrogriseum</name>
    <dbReference type="NCBI Taxonomy" id="1093897"/>
    <lineage>
        <taxon>Eukaryota</taxon>
        <taxon>Fungi</taxon>
        <taxon>Dikarya</taxon>
        <taxon>Ascomycota</taxon>
        <taxon>Pezizomycotina</taxon>
        <taxon>Sordariomycetes</taxon>
        <taxon>Sordariomycetidae</taxon>
        <taxon>Cephalothecales</taxon>
        <taxon>Cephalothecaceae</taxon>
        <taxon>Phialemonium</taxon>
    </lineage>
</organism>
<evidence type="ECO:0000313" key="5">
    <source>
        <dbReference type="Proteomes" id="UP001244011"/>
    </source>
</evidence>
<dbReference type="InterPro" id="IPR029055">
    <property type="entry name" value="Ntn_hydrolases_N"/>
</dbReference>
<dbReference type="SUPFAM" id="SSF56235">
    <property type="entry name" value="N-terminal nucleophile aminohydrolases (Ntn hydrolases)"/>
    <property type="match status" value="1"/>
</dbReference>
<dbReference type="InterPro" id="IPR037464">
    <property type="entry name" value="Taspase1"/>
</dbReference>
<dbReference type="PANTHER" id="PTHR10188:SF8">
    <property type="entry name" value="THREONINE ASPARTASE 1"/>
    <property type="match status" value="1"/>
</dbReference>
<evidence type="ECO:0000256" key="2">
    <source>
        <dbReference type="PIRSR" id="PIRSR600246-3"/>
    </source>
</evidence>
<dbReference type="Pfam" id="PF01112">
    <property type="entry name" value="Asparaginase_2"/>
    <property type="match status" value="2"/>
</dbReference>
<reference evidence="4" key="1">
    <citation type="submission" date="2023-06" db="EMBL/GenBank/DDBJ databases">
        <title>Genome-scale phylogeny and comparative genomics of the fungal order Sordariales.</title>
        <authorList>
            <consortium name="Lawrence Berkeley National Laboratory"/>
            <person name="Hensen N."/>
            <person name="Bonometti L."/>
            <person name="Westerberg I."/>
            <person name="Brannstrom I.O."/>
            <person name="Guillou S."/>
            <person name="Cros-Aarteil S."/>
            <person name="Calhoun S."/>
            <person name="Haridas S."/>
            <person name="Kuo A."/>
            <person name="Mondo S."/>
            <person name="Pangilinan J."/>
            <person name="Riley R."/>
            <person name="Labutti K."/>
            <person name="Andreopoulos B."/>
            <person name="Lipzen A."/>
            <person name="Chen C."/>
            <person name="Yanf M."/>
            <person name="Daum C."/>
            <person name="Ng V."/>
            <person name="Clum A."/>
            <person name="Steindorff A."/>
            <person name="Ohm R."/>
            <person name="Martin F."/>
            <person name="Silar P."/>
            <person name="Natvig D."/>
            <person name="Lalanne C."/>
            <person name="Gautier V."/>
            <person name="Ament-Velasquez S.L."/>
            <person name="Kruys A."/>
            <person name="Hutchinson M.I."/>
            <person name="Powell A.J."/>
            <person name="Barry K."/>
            <person name="Miller A.N."/>
            <person name="Grigoriev I.V."/>
            <person name="Debuchy R."/>
            <person name="Gladieux P."/>
            <person name="Thoren M.H."/>
            <person name="Johannesson H."/>
        </authorList>
    </citation>
    <scope>NUCLEOTIDE SEQUENCE</scope>
    <source>
        <strain evidence="4">8032-3</strain>
    </source>
</reference>
<sequence length="548" mass="57532">MDMYRPGNRAPLAAIFVHAGAGYHSTANELTHLDACNEAARVAMRFLQNGADSTVAVEAAIKCLEDREITNAGYGSNLNIDGVVEGDATIVDHLGRSGACGAVPGIKNPISLAKIIRDASIQPLSLSRVPPNILVGIGATKFAQEHGMPTVVNECLVSRNAKERFIRWHQDLEDAEADMGSTPYQDENAGVPASGEYGNPSSQPHAAMRQDHLNALLSATWNEGQPNSPSRNDCPKPENAFLGRNALDTPSYSNTSSPGTTPTGGKPQALKNPLSPMRPQALAYLSDGSSLAPSILATNELPSAGTIVPGGSTSFDYLPDSGDDRPGAPEALEERHDFDAGHDRKDGSTGLNEDKDEGDDVDMISDTVGVIAIDLMGRIAAGSSSGGIGMKHAGRIGPAALVGIGTAVIPADPDDEDGVSVAAVTSGTGEHMATSFASLRCAERLYHSSRRGPCGQDVEEFDDDAVIESFITMDFMGHPGVKNQPTPGAIGVMAVKQTKSGYYFYFAHNTDSFALASMASTEPEPLCTMSRTGRSGGVIRGGRKIRID</sequence>
<name>A0AAJ0C8Z5_9PEZI</name>
<dbReference type="AlphaFoldDB" id="A0AAJ0C8Z5"/>
<feature type="site" description="Cleavage; by autolysis" evidence="2">
    <location>
        <begin position="366"/>
        <end position="367"/>
    </location>
</feature>
<feature type="compositionally biased region" description="Basic and acidic residues" evidence="3">
    <location>
        <begin position="322"/>
        <end position="347"/>
    </location>
</feature>
<proteinExistence type="predicted"/>
<dbReference type="GO" id="GO:0051604">
    <property type="term" value="P:protein maturation"/>
    <property type="evidence" value="ECO:0007669"/>
    <property type="project" value="TreeGrafter"/>
</dbReference>
<evidence type="ECO:0000313" key="4">
    <source>
        <dbReference type="EMBL" id="KAK1772373.1"/>
    </source>
</evidence>
<dbReference type="GeneID" id="85316204"/>
<dbReference type="InterPro" id="IPR000246">
    <property type="entry name" value="Peptidase_T2"/>
</dbReference>
<accession>A0AAJ0C8Z5</accession>
<evidence type="ECO:0000256" key="1">
    <source>
        <dbReference type="PIRSR" id="PIRSR600246-1"/>
    </source>
</evidence>
<gene>
    <name evidence="4" type="ORF">QBC33DRAFT_7264</name>
</gene>
<feature type="region of interest" description="Disordered" evidence="3">
    <location>
        <begin position="312"/>
        <end position="361"/>
    </location>
</feature>
<dbReference type="Gene3D" id="3.60.20.30">
    <property type="entry name" value="(Glycosyl)asparaginase"/>
    <property type="match status" value="1"/>
</dbReference>
<dbReference type="Proteomes" id="UP001244011">
    <property type="component" value="Unassembled WGS sequence"/>
</dbReference>
<protein>
    <submittedName>
        <fullName evidence="4">N-terminal nucleophile aminohydrolase</fullName>
    </submittedName>
</protein>
<dbReference type="GO" id="GO:0005737">
    <property type="term" value="C:cytoplasm"/>
    <property type="evidence" value="ECO:0007669"/>
    <property type="project" value="TreeGrafter"/>
</dbReference>
<dbReference type="FunFam" id="3.60.20.30:FF:000007">
    <property type="entry name" value="Similar to threonine aspartase"/>
    <property type="match status" value="1"/>
</dbReference>
<dbReference type="CDD" id="cd04514">
    <property type="entry name" value="Taspase1_like"/>
    <property type="match status" value="1"/>
</dbReference>
<feature type="compositionally biased region" description="Polar residues" evidence="3">
    <location>
        <begin position="221"/>
        <end position="231"/>
    </location>
</feature>
<comment type="caution">
    <text evidence="4">The sequence shown here is derived from an EMBL/GenBank/DDBJ whole genome shotgun (WGS) entry which is preliminary data.</text>
</comment>
<dbReference type="RefSeq" id="XP_060288586.1">
    <property type="nucleotide sequence ID" value="XM_060433017.1"/>
</dbReference>
<keyword evidence="5" id="KW-1185">Reference proteome</keyword>
<feature type="region of interest" description="Disordered" evidence="3">
    <location>
        <begin position="178"/>
        <end position="206"/>
    </location>
</feature>
<evidence type="ECO:0000256" key="3">
    <source>
        <dbReference type="SAM" id="MobiDB-lite"/>
    </source>
</evidence>
<dbReference type="GO" id="GO:0004298">
    <property type="term" value="F:threonine-type endopeptidase activity"/>
    <property type="evidence" value="ECO:0007669"/>
    <property type="project" value="InterPro"/>
</dbReference>
<feature type="active site" description="Nucleophile" evidence="1">
    <location>
        <position position="367"/>
    </location>
</feature>
<dbReference type="PANTHER" id="PTHR10188">
    <property type="entry name" value="L-ASPARAGINASE"/>
    <property type="match status" value="1"/>
</dbReference>
<feature type="region of interest" description="Disordered" evidence="3">
    <location>
        <begin position="221"/>
        <end position="274"/>
    </location>
</feature>